<organism evidence="2 3">
    <name type="scientific">Drechslerella dactyloides</name>
    <name type="common">Nematode-trapping fungus</name>
    <name type="synonym">Arthrobotrys dactyloides</name>
    <dbReference type="NCBI Taxonomy" id="74499"/>
    <lineage>
        <taxon>Eukaryota</taxon>
        <taxon>Fungi</taxon>
        <taxon>Dikarya</taxon>
        <taxon>Ascomycota</taxon>
        <taxon>Pezizomycotina</taxon>
        <taxon>Orbiliomycetes</taxon>
        <taxon>Orbiliales</taxon>
        <taxon>Orbiliaceae</taxon>
        <taxon>Drechslerella</taxon>
    </lineage>
</organism>
<proteinExistence type="predicted"/>
<dbReference type="Proteomes" id="UP001221413">
    <property type="component" value="Unassembled WGS sequence"/>
</dbReference>
<feature type="region of interest" description="Disordered" evidence="1">
    <location>
        <begin position="1"/>
        <end position="32"/>
    </location>
</feature>
<dbReference type="AlphaFoldDB" id="A0AAD6J3I2"/>
<comment type="caution">
    <text evidence="2">The sequence shown here is derived from an EMBL/GenBank/DDBJ whole genome shotgun (WGS) entry which is preliminary data.</text>
</comment>
<accession>A0AAD6J3I2</accession>
<gene>
    <name evidence="2" type="ORF">Dda_2421</name>
</gene>
<dbReference type="EMBL" id="JAQGDS010000002">
    <property type="protein sequence ID" value="KAJ6263849.1"/>
    <property type="molecule type" value="Genomic_DNA"/>
</dbReference>
<protein>
    <recommendedName>
        <fullName evidence="4">BZIP domain-containing protein</fullName>
    </recommendedName>
</protein>
<evidence type="ECO:0000256" key="1">
    <source>
        <dbReference type="SAM" id="MobiDB-lite"/>
    </source>
</evidence>
<sequence>MAAPNKVTKRKSPVPVPDVAGASDERLEHIEDPAERKRVLNVLAQRRYRRRKREHQLELQLQVERQKQLQRDHSLSQTKESRLSDGYSGSSDRSDNARELEYLRRRVAQLEAVLYAKPLETQSTAAVPLGSSDPFDAFGNTAAVEHALSTSSDSEAGTFGSEGILENWMLAQASSSQGVTAPIHRYPEQDEAPEFGVVVSKPSAKRLEDCHGRRANTDPDYAAVPTVSIAGASGYSPCGVGTLTEKFKGC</sequence>
<name>A0AAD6J3I2_DREDA</name>
<feature type="compositionally biased region" description="Basic and acidic residues" evidence="1">
    <location>
        <begin position="64"/>
        <end position="83"/>
    </location>
</feature>
<feature type="region of interest" description="Disordered" evidence="1">
    <location>
        <begin position="63"/>
        <end position="96"/>
    </location>
</feature>
<feature type="compositionally biased region" description="Basic and acidic residues" evidence="1">
    <location>
        <begin position="23"/>
        <end position="32"/>
    </location>
</feature>
<reference evidence="2" key="1">
    <citation type="submission" date="2023-01" db="EMBL/GenBank/DDBJ databases">
        <title>The chitinases involved in constricting ring structure development in the nematode-trapping fungus Drechslerella dactyloides.</title>
        <authorList>
            <person name="Wang R."/>
            <person name="Zhang L."/>
            <person name="Tang P."/>
            <person name="Li S."/>
            <person name="Liang L."/>
        </authorList>
    </citation>
    <scope>NUCLEOTIDE SEQUENCE</scope>
    <source>
        <strain evidence="2">YMF1.00031</strain>
    </source>
</reference>
<keyword evidence="3" id="KW-1185">Reference proteome</keyword>
<evidence type="ECO:0000313" key="2">
    <source>
        <dbReference type="EMBL" id="KAJ6263849.1"/>
    </source>
</evidence>
<evidence type="ECO:0008006" key="4">
    <source>
        <dbReference type="Google" id="ProtNLM"/>
    </source>
</evidence>
<evidence type="ECO:0000313" key="3">
    <source>
        <dbReference type="Proteomes" id="UP001221413"/>
    </source>
</evidence>